<accession>A0A841LU16</accession>
<comment type="caution">
    <text evidence="1">The sequence shown here is derived from an EMBL/GenBank/DDBJ whole genome shotgun (WGS) entry which is preliminary data.</text>
</comment>
<dbReference type="RefSeq" id="WP_210307013.1">
    <property type="nucleotide sequence ID" value="NZ_JACIIU010000002.1"/>
</dbReference>
<reference evidence="1 2" key="1">
    <citation type="submission" date="2020-08" db="EMBL/GenBank/DDBJ databases">
        <title>Genomic Encyclopedia of Type Strains, Phase IV (KMG-IV): sequencing the most valuable type-strain genomes for metagenomic binning, comparative biology and taxonomic classification.</title>
        <authorList>
            <person name="Goeker M."/>
        </authorList>
    </citation>
    <scope>NUCLEOTIDE SEQUENCE [LARGE SCALE GENOMIC DNA]</scope>
    <source>
        <strain evidence="1 2">DSM 22336</strain>
    </source>
</reference>
<dbReference type="Proteomes" id="UP000555393">
    <property type="component" value="Unassembled WGS sequence"/>
</dbReference>
<dbReference type="EMBL" id="JACIIU010000002">
    <property type="protein sequence ID" value="MBB6260042.1"/>
    <property type="molecule type" value="Genomic_DNA"/>
</dbReference>
<dbReference type="AlphaFoldDB" id="A0A841LU16"/>
<evidence type="ECO:0000313" key="1">
    <source>
        <dbReference type="EMBL" id="MBB6260042.1"/>
    </source>
</evidence>
<protein>
    <submittedName>
        <fullName evidence="1">Uncharacterized protein</fullName>
    </submittedName>
</protein>
<evidence type="ECO:0000313" key="2">
    <source>
        <dbReference type="Proteomes" id="UP000555393"/>
    </source>
</evidence>
<gene>
    <name evidence="1" type="ORF">FHS77_000566</name>
</gene>
<organism evidence="1 2">
    <name type="scientific">Paenochrobactrum gallinarii</name>
    <dbReference type="NCBI Taxonomy" id="643673"/>
    <lineage>
        <taxon>Bacteria</taxon>
        <taxon>Pseudomonadati</taxon>
        <taxon>Pseudomonadota</taxon>
        <taxon>Alphaproteobacteria</taxon>
        <taxon>Hyphomicrobiales</taxon>
        <taxon>Brucellaceae</taxon>
        <taxon>Paenochrobactrum</taxon>
    </lineage>
</organism>
<sequence length="138" mass="15669">MKWHKPQVILQLEGCIQPMVLTATRLLIISLFLLLLPRAAWSANWEICDLTVKVQEPSSDVHLLFTKIVSVKAKAQAECPQAGDTLNFDPETEDYQSMIPRKNWPTAGKTVSVRYRYLDGTCKNSGPCRIKHFSLIKK</sequence>
<name>A0A841LU16_9HYPH</name>
<keyword evidence="2" id="KW-1185">Reference proteome</keyword>
<proteinExistence type="predicted"/>